<dbReference type="RefSeq" id="XP_002505410.1">
    <property type="nucleotide sequence ID" value="XM_002505364.1"/>
</dbReference>
<proteinExistence type="predicted"/>
<dbReference type="GeneID" id="8248590"/>
<dbReference type="OrthoDB" id="10529105at2759"/>
<evidence type="ECO:0000313" key="1">
    <source>
        <dbReference type="EMBL" id="ACO66668.1"/>
    </source>
</evidence>
<dbReference type="Proteomes" id="UP000002009">
    <property type="component" value="Chromosome 13"/>
</dbReference>
<keyword evidence="2" id="KW-1185">Reference proteome</keyword>
<sequence>MGTGGTAGTADSPTKRDLHRVTTQEKLFQSEFNAPAGHCSVNAGEVRWTLRGYLPPKHLRIPGYNYGLPEDSQGTGFDECSPSIVGRESTRELMAGVFLPSCGDVDMTDNSSKVTITLNDTRTVKGNMSSRPSWGGAHYAKAAEMAVPNYAM</sequence>
<evidence type="ECO:0000313" key="2">
    <source>
        <dbReference type="Proteomes" id="UP000002009"/>
    </source>
</evidence>
<dbReference type="AlphaFoldDB" id="C1EFW0"/>
<dbReference type="KEGG" id="mis:MICPUN_109333"/>
<reference evidence="1 2" key="1">
    <citation type="journal article" date="2009" name="Science">
        <title>Green evolution and dynamic adaptations revealed by genomes of the marine picoeukaryotes Micromonas.</title>
        <authorList>
            <person name="Worden A.Z."/>
            <person name="Lee J.H."/>
            <person name="Mock T."/>
            <person name="Rouze P."/>
            <person name="Simmons M.P."/>
            <person name="Aerts A.L."/>
            <person name="Allen A.E."/>
            <person name="Cuvelier M.L."/>
            <person name="Derelle E."/>
            <person name="Everett M.V."/>
            <person name="Foulon E."/>
            <person name="Grimwood J."/>
            <person name="Gundlach H."/>
            <person name="Henrissat B."/>
            <person name="Napoli C."/>
            <person name="McDonald S.M."/>
            <person name="Parker M.S."/>
            <person name="Rombauts S."/>
            <person name="Salamov A."/>
            <person name="Von Dassow P."/>
            <person name="Badger J.H."/>
            <person name="Coutinho P.M."/>
            <person name="Demir E."/>
            <person name="Dubchak I."/>
            <person name="Gentemann C."/>
            <person name="Eikrem W."/>
            <person name="Gready J.E."/>
            <person name="John U."/>
            <person name="Lanier W."/>
            <person name="Lindquist E.A."/>
            <person name="Lucas S."/>
            <person name="Mayer K.F."/>
            <person name="Moreau H."/>
            <person name="Not F."/>
            <person name="Otillar R."/>
            <person name="Panaud O."/>
            <person name="Pangilinan J."/>
            <person name="Paulsen I."/>
            <person name="Piegu B."/>
            <person name="Poliakov A."/>
            <person name="Robbens S."/>
            <person name="Schmutz J."/>
            <person name="Toulza E."/>
            <person name="Wyss T."/>
            <person name="Zelensky A."/>
            <person name="Zhou K."/>
            <person name="Armbrust E.V."/>
            <person name="Bhattacharya D."/>
            <person name="Goodenough U.W."/>
            <person name="Van de Peer Y."/>
            <person name="Grigoriev I.V."/>
        </authorList>
    </citation>
    <scope>NUCLEOTIDE SEQUENCE [LARGE SCALE GENOMIC DNA]</scope>
    <source>
        <strain evidence="2">RCC299 / NOUM17</strain>
    </source>
</reference>
<gene>
    <name evidence="1" type="ORF">MICPUN_109333</name>
</gene>
<accession>C1EFW0</accession>
<protein>
    <submittedName>
        <fullName evidence="1">Uncharacterized protein</fullName>
    </submittedName>
</protein>
<dbReference type="InParanoid" id="C1EFW0"/>
<name>C1EFW0_MICCC</name>
<organism evidence="1 2">
    <name type="scientific">Micromonas commoda (strain RCC299 / NOUM17 / CCMP2709)</name>
    <name type="common">Picoplanktonic green alga</name>
    <dbReference type="NCBI Taxonomy" id="296587"/>
    <lineage>
        <taxon>Eukaryota</taxon>
        <taxon>Viridiplantae</taxon>
        <taxon>Chlorophyta</taxon>
        <taxon>Mamiellophyceae</taxon>
        <taxon>Mamiellales</taxon>
        <taxon>Mamiellaceae</taxon>
        <taxon>Micromonas</taxon>
    </lineage>
</organism>
<dbReference type="EMBL" id="CP001331">
    <property type="protein sequence ID" value="ACO66668.1"/>
    <property type="molecule type" value="Genomic_DNA"/>
</dbReference>